<accession>A0ABZ1ICE5</accession>
<evidence type="ECO:0000313" key="2">
    <source>
        <dbReference type="Proteomes" id="UP001330812"/>
    </source>
</evidence>
<gene>
    <name evidence="1" type="ORF">VSH64_08290</name>
</gene>
<sequence>MMRFRFELVPVDEVGPWGSGRSPSLHWFALTEGWFCLDVGGIELLRYAERTVALFRRAGSRAAPPWVDYYVVRLWEDMLQALPYILDPVPDDLADFVAAGSAEWIDTDDPEILDNTLIDAADDACGRRCVDTGYLRYGPVLRWWRTVDPVDTVTVDWQFAADPDGEIAFTAPLSGRASVSTDEFMSAVTDFDHRLFEAMQQRVDRLAATGAPAGIELDIPHLIQEQAERRTWLPRALAQQVSADWDAVRAGVRIKRKTMTA</sequence>
<reference evidence="1 2" key="1">
    <citation type="journal article" date="2015" name="Int. J. Syst. Evol. Microbiol.">
        <title>Amycolatopsis rhabdoformis sp. nov., an actinomycete isolated from a tropical forest soil.</title>
        <authorList>
            <person name="Souza W.R."/>
            <person name="Silva R.E."/>
            <person name="Goodfellow M."/>
            <person name="Busarakam K."/>
            <person name="Figueiro F.S."/>
            <person name="Ferreira D."/>
            <person name="Rodrigues-Filho E."/>
            <person name="Moraes L.A.B."/>
            <person name="Zucchi T.D."/>
        </authorList>
    </citation>
    <scope>NUCLEOTIDE SEQUENCE [LARGE SCALE GENOMIC DNA]</scope>
    <source>
        <strain evidence="1 2">NCIMB 14900</strain>
    </source>
</reference>
<protein>
    <submittedName>
        <fullName evidence="1">DUF5984 family protein</fullName>
    </submittedName>
</protein>
<dbReference type="EMBL" id="CP142149">
    <property type="protein sequence ID" value="WSE32105.1"/>
    <property type="molecule type" value="Genomic_DNA"/>
</dbReference>
<organism evidence="1 2">
    <name type="scientific">Amycolatopsis rhabdoformis</name>
    <dbReference type="NCBI Taxonomy" id="1448059"/>
    <lineage>
        <taxon>Bacteria</taxon>
        <taxon>Bacillati</taxon>
        <taxon>Actinomycetota</taxon>
        <taxon>Actinomycetes</taxon>
        <taxon>Pseudonocardiales</taxon>
        <taxon>Pseudonocardiaceae</taxon>
        <taxon>Amycolatopsis</taxon>
    </lineage>
</organism>
<dbReference type="Proteomes" id="UP001330812">
    <property type="component" value="Chromosome"/>
</dbReference>
<keyword evidence="2" id="KW-1185">Reference proteome</keyword>
<dbReference type="Pfam" id="PF19446">
    <property type="entry name" value="DUF5984"/>
    <property type="match status" value="1"/>
</dbReference>
<dbReference type="RefSeq" id="WP_326834913.1">
    <property type="nucleotide sequence ID" value="NZ_CP142149.1"/>
</dbReference>
<proteinExistence type="predicted"/>
<dbReference type="InterPro" id="IPR046026">
    <property type="entry name" value="DUF5984"/>
</dbReference>
<name>A0ABZ1ICE5_9PSEU</name>
<evidence type="ECO:0000313" key="1">
    <source>
        <dbReference type="EMBL" id="WSE32105.1"/>
    </source>
</evidence>